<dbReference type="OrthoDB" id="9782003at2"/>
<feature type="transmembrane region" description="Helical" evidence="11">
    <location>
        <begin position="354"/>
        <end position="374"/>
    </location>
</feature>
<evidence type="ECO:0000256" key="11">
    <source>
        <dbReference type="SAM" id="Phobius"/>
    </source>
</evidence>
<feature type="domain" description="PDZ" evidence="12">
    <location>
        <begin position="145"/>
        <end position="230"/>
    </location>
</feature>
<keyword evidence="6" id="KW-0378">Hydrolase</keyword>
<evidence type="ECO:0000256" key="3">
    <source>
        <dbReference type="ARBA" id="ARBA00007931"/>
    </source>
</evidence>
<keyword evidence="14" id="KW-1185">Reference proteome</keyword>
<protein>
    <submittedName>
        <fullName evidence="13">RIP metalloprotease</fullName>
    </submittedName>
</protein>
<keyword evidence="4 13" id="KW-0645">Protease</keyword>
<evidence type="ECO:0000256" key="6">
    <source>
        <dbReference type="ARBA" id="ARBA00022801"/>
    </source>
</evidence>
<reference evidence="13 14" key="1">
    <citation type="submission" date="2018-11" db="EMBL/GenBank/DDBJ databases">
        <title>Genomes From Bacteria Associated with the Canine Oral Cavity: a Test Case for Automated Genome-Based Taxonomic Assignment.</title>
        <authorList>
            <person name="Coil D.A."/>
            <person name="Jospin G."/>
            <person name="Darling A.E."/>
            <person name="Wallis C."/>
            <person name="Davis I.J."/>
            <person name="Harris S."/>
            <person name="Eisen J.A."/>
            <person name="Holcombe L.J."/>
            <person name="O'Flynn C."/>
        </authorList>
    </citation>
    <scope>NUCLEOTIDE SEQUENCE [LARGE SCALE GENOMIC DNA]</scope>
    <source>
        <strain evidence="13 14">OH5050</strain>
    </source>
</reference>
<dbReference type="GO" id="GO:0016020">
    <property type="term" value="C:membrane"/>
    <property type="evidence" value="ECO:0007669"/>
    <property type="project" value="UniProtKB-SubCell"/>
</dbReference>
<dbReference type="InterPro" id="IPR004387">
    <property type="entry name" value="Pept_M50_Zn"/>
</dbReference>
<evidence type="ECO:0000256" key="10">
    <source>
        <dbReference type="ARBA" id="ARBA00023136"/>
    </source>
</evidence>
<evidence type="ECO:0000256" key="8">
    <source>
        <dbReference type="ARBA" id="ARBA00022989"/>
    </source>
</evidence>
<evidence type="ECO:0000256" key="4">
    <source>
        <dbReference type="ARBA" id="ARBA00022670"/>
    </source>
</evidence>
<dbReference type="PANTHER" id="PTHR42837:SF2">
    <property type="entry name" value="MEMBRANE METALLOPROTEASE ARASP2, CHLOROPLASTIC-RELATED"/>
    <property type="match status" value="1"/>
</dbReference>
<dbReference type="EMBL" id="RQZC01000004">
    <property type="protein sequence ID" value="RRD29964.1"/>
    <property type="molecule type" value="Genomic_DNA"/>
</dbReference>
<evidence type="ECO:0000256" key="1">
    <source>
        <dbReference type="ARBA" id="ARBA00001947"/>
    </source>
</evidence>
<comment type="subcellular location">
    <subcellularLocation>
        <location evidence="2">Membrane</location>
        <topology evidence="2">Multi-pass membrane protein</topology>
    </subcellularLocation>
</comment>
<dbReference type="Pfam" id="PF02163">
    <property type="entry name" value="Peptidase_M50"/>
    <property type="match status" value="1"/>
</dbReference>
<sequence>MTQTLAYALGVVVLIIGIGLSVALHELGHMIPAKRFGVKVPEYFIGFGPRVWSIRRGETEYGIKAIWLGGYVKLVGMLPPADPDRPDKRSRNGELGTVGQARAEALAEIEPGQEHRAFYRLSVPRKLVVMAGGILTNLVLGVVLLTIAFAVVGPPARTSTLSTVAPCVTARAGAECSEQDPASPAAQAGLRAGDTIRAWNGTPVTTWAQVQQAIADGGTQPVPVDIERDGRLQRVSVTAVEVERPVRDDQGTPVTDASGAVVTEKRPFVGVSPVIGTQRLPASQVPAVVGQAVGGTLKAIATLPVGLYHAVAAGLGLEERNAEGLIGLVGLGRVAGQASSAEAGQGTLAFSVRVFSMLGLLGGLNLALFAFNLIPLLPLDGGHVAGACWEGLRRAIARVKGRPDPGPVDTARLIPVGQVVFGLLIVMALILVWVDIVAPL</sequence>
<comment type="caution">
    <text evidence="13">The sequence shown here is derived from an EMBL/GenBank/DDBJ whole genome shotgun (WGS) entry which is preliminary data.</text>
</comment>
<evidence type="ECO:0000259" key="12">
    <source>
        <dbReference type="SMART" id="SM00228"/>
    </source>
</evidence>
<dbReference type="Proteomes" id="UP000271272">
    <property type="component" value="Unassembled WGS sequence"/>
</dbReference>
<dbReference type="InterPro" id="IPR041489">
    <property type="entry name" value="PDZ_6"/>
</dbReference>
<dbReference type="CDD" id="cd23081">
    <property type="entry name" value="cpPDZ_EcRseP-like"/>
    <property type="match status" value="1"/>
</dbReference>
<dbReference type="GO" id="GO:0004222">
    <property type="term" value="F:metalloendopeptidase activity"/>
    <property type="evidence" value="ECO:0007669"/>
    <property type="project" value="InterPro"/>
</dbReference>
<keyword evidence="10 11" id="KW-0472">Membrane</keyword>
<feature type="transmembrane region" description="Helical" evidence="11">
    <location>
        <begin position="6"/>
        <end position="25"/>
    </location>
</feature>
<evidence type="ECO:0000313" key="13">
    <source>
        <dbReference type="EMBL" id="RRD29964.1"/>
    </source>
</evidence>
<name>A0A3P1V6Z9_9ACTO</name>
<comment type="similarity">
    <text evidence="3">Belongs to the peptidase M50B family.</text>
</comment>
<keyword evidence="5 11" id="KW-0812">Transmembrane</keyword>
<evidence type="ECO:0000256" key="7">
    <source>
        <dbReference type="ARBA" id="ARBA00022833"/>
    </source>
</evidence>
<dbReference type="AlphaFoldDB" id="A0A3P1V6Z9"/>
<dbReference type="RefSeq" id="WP_124933323.1">
    <property type="nucleotide sequence ID" value="NZ_JAGFOU010000003.1"/>
</dbReference>
<dbReference type="InterPro" id="IPR008915">
    <property type="entry name" value="Peptidase_M50"/>
</dbReference>
<dbReference type="SMART" id="SM00228">
    <property type="entry name" value="PDZ"/>
    <property type="match status" value="1"/>
</dbReference>
<feature type="transmembrane region" description="Helical" evidence="11">
    <location>
        <begin position="419"/>
        <end position="438"/>
    </location>
</feature>
<evidence type="ECO:0000256" key="9">
    <source>
        <dbReference type="ARBA" id="ARBA00023049"/>
    </source>
</evidence>
<proteinExistence type="inferred from homology"/>
<evidence type="ECO:0000256" key="5">
    <source>
        <dbReference type="ARBA" id="ARBA00022692"/>
    </source>
</evidence>
<dbReference type="GO" id="GO:0006508">
    <property type="term" value="P:proteolysis"/>
    <property type="evidence" value="ECO:0007669"/>
    <property type="project" value="UniProtKB-KW"/>
</dbReference>
<dbReference type="Gene3D" id="2.30.42.10">
    <property type="match status" value="1"/>
</dbReference>
<evidence type="ECO:0000256" key="2">
    <source>
        <dbReference type="ARBA" id="ARBA00004141"/>
    </source>
</evidence>
<dbReference type="InterPro" id="IPR036034">
    <property type="entry name" value="PDZ_sf"/>
</dbReference>
<gene>
    <name evidence="13" type="ORF">EII10_04560</name>
</gene>
<dbReference type="SUPFAM" id="SSF50156">
    <property type="entry name" value="PDZ domain-like"/>
    <property type="match status" value="1"/>
</dbReference>
<keyword evidence="8 11" id="KW-1133">Transmembrane helix</keyword>
<evidence type="ECO:0000313" key="14">
    <source>
        <dbReference type="Proteomes" id="UP000271272"/>
    </source>
</evidence>
<dbReference type="InterPro" id="IPR001478">
    <property type="entry name" value="PDZ"/>
</dbReference>
<dbReference type="CDD" id="cd06163">
    <property type="entry name" value="S2P-M50_PDZ_RseP-like"/>
    <property type="match status" value="1"/>
</dbReference>
<dbReference type="Pfam" id="PF17820">
    <property type="entry name" value="PDZ_6"/>
    <property type="match status" value="1"/>
</dbReference>
<feature type="transmembrane region" description="Helical" evidence="11">
    <location>
        <begin position="127"/>
        <end position="152"/>
    </location>
</feature>
<comment type="cofactor">
    <cofactor evidence="1">
        <name>Zn(2+)</name>
        <dbReference type="ChEBI" id="CHEBI:29105"/>
    </cofactor>
</comment>
<keyword evidence="7" id="KW-0862">Zinc</keyword>
<accession>A0A3P1V6Z9</accession>
<dbReference type="PANTHER" id="PTHR42837">
    <property type="entry name" value="REGULATOR OF SIGMA-E PROTEASE RSEP"/>
    <property type="match status" value="1"/>
</dbReference>
<keyword evidence="9 13" id="KW-0482">Metalloprotease</keyword>
<organism evidence="13 14">
    <name type="scientific">Actinomyces bowdenii</name>
    <dbReference type="NCBI Taxonomy" id="131109"/>
    <lineage>
        <taxon>Bacteria</taxon>
        <taxon>Bacillati</taxon>
        <taxon>Actinomycetota</taxon>
        <taxon>Actinomycetes</taxon>
        <taxon>Actinomycetales</taxon>
        <taxon>Actinomycetaceae</taxon>
        <taxon>Actinomyces</taxon>
    </lineage>
</organism>